<evidence type="ECO:0000313" key="3">
    <source>
        <dbReference type="EMBL" id="AUX09893.1"/>
    </source>
</evidence>
<dbReference type="PANTHER" id="PTHR24321">
    <property type="entry name" value="DEHYDROGENASES, SHORT CHAIN"/>
    <property type="match status" value="1"/>
</dbReference>
<evidence type="ECO:0000256" key="2">
    <source>
        <dbReference type="ARBA" id="ARBA00023002"/>
    </source>
</evidence>
<dbReference type="FunFam" id="3.40.50.720:FF:000084">
    <property type="entry name" value="Short-chain dehydrogenase reductase"/>
    <property type="match status" value="1"/>
</dbReference>
<evidence type="ECO:0000313" key="4">
    <source>
        <dbReference type="Proteomes" id="UP000263012"/>
    </source>
</evidence>
<dbReference type="PRINTS" id="PR00080">
    <property type="entry name" value="SDRFAMILY"/>
</dbReference>
<comment type="similarity">
    <text evidence="1">Belongs to the short-chain dehydrogenases/reductases (SDR) family.</text>
</comment>
<dbReference type="PROSITE" id="PS00061">
    <property type="entry name" value="ADH_SHORT"/>
    <property type="match status" value="1"/>
</dbReference>
<dbReference type="NCBIfam" id="NF005559">
    <property type="entry name" value="PRK07231.1"/>
    <property type="match status" value="1"/>
</dbReference>
<dbReference type="CDD" id="cd05233">
    <property type="entry name" value="SDR_c"/>
    <property type="match status" value="1"/>
</dbReference>
<name>A0A343TLC1_9EURY</name>
<sequence>MFNCMTHHSSFDGKTVVVTGAGSGIGRETAIAFGNGGANVVVADVDVEGGEETAATITEETEGHATFAEVDVTVDADVERMVETATAEYGGLDVAFNNAGVGGTFDATEEITEEDWQRIIDVNLTGVWRCMRTEIPVLLEGDGGAIVNTASILGKAGEAGTPAYTAAKHGVVGLTKVAALDHATDGIRVNAVCPGYIETQMLDDAGVTKDEELLEQTKELHPMKRLGTAEEIADAVLWLASEQASFATGETLVIDGGYLSR</sequence>
<dbReference type="SUPFAM" id="SSF51735">
    <property type="entry name" value="NAD(P)-binding Rossmann-fold domains"/>
    <property type="match status" value="1"/>
</dbReference>
<protein>
    <submittedName>
        <fullName evidence="3">Short-chain dehydrogenase/reductase SDR</fullName>
    </submittedName>
</protein>
<dbReference type="GO" id="GO:0016491">
    <property type="term" value="F:oxidoreductase activity"/>
    <property type="evidence" value="ECO:0007669"/>
    <property type="project" value="UniProtKB-KW"/>
</dbReference>
<dbReference type="InterPro" id="IPR020904">
    <property type="entry name" value="Sc_DH/Rdtase_CS"/>
</dbReference>
<keyword evidence="2" id="KW-0560">Oxidoreductase</keyword>
<dbReference type="AlphaFoldDB" id="A0A343TLC1"/>
<reference evidence="4" key="1">
    <citation type="submission" date="2017-11" db="EMBL/GenBank/DDBJ databases">
        <title>Phenotypic and genomic properties of facultatively anaerobic sulfur-reducing natronoarchaea from hypersaline soda lakes.</title>
        <authorList>
            <person name="Sorokin D.Y."/>
            <person name="Kublanov I.V."/>
            <person name="Roman P."/>
            <person name="Sinninghe Damste J.S."/>
            <person name="Golyshin P.N."/>
            <person name="Rojo D."/>
            <person name="Ciordia S."/>
            <person name="Mena M.D.C."/>
            <person name="Ferrer M."/>
            <person name="Messina E."/>
            <person name="Smedile F."/>
            <person name="La Spada G."/>
            <person name="La Cono V."/>
            <person name="Yakimov M.M."/>
        </authorList>
    </citation>
    <scope>NUCLEOTIDE SEQUENCE [LARGE SCALE GENOMIC DNA]</scope>
    <source>
        <strain evidence="4">AArc-Sl</strain>
    </source>
</reference>
<gene>
    <name evidence="3" type="ORF">AArcSl_2269</name>
</gene>
<dbReference type="InterPro" id="IPR002347">
    <property type="entry name" value="SDR_fam"/>
</dbReference>
<dbReference type="PRINTS" id="PR00081">
    <property type="entry name" value="GDHRDH"/>
</dbReference>
<dbReference type="Pfam" id="PF13561">
    <property type="entry name" value="adh_short_C2"/>
    <property type="match status" value="1"/>
</dbReference>
<proteinExistence type="inferred from homology"/>
<dbReference type="InterPro" id="IPR036291">
    <property type="entry name" value="NAD(P)-bd_dom_sf"/>
</dbReference>
<dbReference type="PANTHER" id="PTHR24321:SF11">
    <property type="entry name" value="BLR0893 PROTEIN"/>
    <property type="match status" value="1"/>
</dbReference>
<keyword evidence="4" id="KW-1185">Reference proteome</keyword>
<organism evidence="3 4">
    <name type="scientific">Halalkaliarchaeum desulfuricum</name>
    <dbReference type="NCBI Taxonomy" id="2055893"/>
    <lineage>
        <taxon>Archaea</taxon>
        <taxon>Methanobacteriati</taxon>
        <taxon>Methanobacteriota</taxon>
        <taxon>Stenosarchaea group</taxon>
        <taxon>Halobacteria</taxon>
        <taxon>Halobacteriales</taxon>
        <taxon>Haloferacaceae</taxon>
        <taxon>Halalkaliarchaeum</taxon>
    </lineage>
</organism>
<evidence type="ECO:0000256" key="1">
    <source>
        <dbReference type="ARBA" id="ARBA00006484"/>
    </source>
</evidence>
<accession>A0A343TLC1</accession>
<dbReference type="Gene3D" id="3.40.50.720">
    <property type="entry name" value="NAD(P)-binding Rossmann-like Domain"/>
    <property type="match status" value="1"/>
</dbReference>
<dbReference type="KEGG" id="hdf:AArcSl_2269"/>
<dbReference type="Proteomes" id="UP000263012">
    <property type="component" value="Chromosome"/>
</dbReference>
<dbReference type="EMBL" id="CP025066">
    <property type="protein sequence ID" value="AUX09893.1"/>
    <property type="molecule type" value="Genomic_DNA"/>
</dbReference>